<accession>A0A5K3FR05</accession>
<sequence>MLDHLASANPVSLCVPMACEKDMDEMQYIISGVASVVDSDGRLLTRLSGF</sequence>
<dbReference type="WBParaSite" id="MCU_009822-RA">
    <property type="protein sequence ID" value="MCU_009822-RA"/>
    <property type="gene ID" value="MCU_009822"/>
</dbReference>
<evidence type="ECO:0000313" key="1">
    <source>
        <dbReference type="WBParaSite" id="MCU_009822-RA"/>
    </source>
</evidence>
<proteinExistence type="predicted"/>
<organism evidence="1">
    <name type="scientific">Mesocestoides corti</name>
    <name type="common">Flatworm</name>
    <dbReference type="NCBI Taxonomy" id="53468"/>
    <lineage>
        <taxon>Eukaryota</taxon>
        <taxon>Metazoa</taxon>
        <taxon>Spiralia</taxon>
        <taxon>Lophotrochozoa</taxon>
        <taxon>Platyhelminthes</taxon>
        <taxon>Cestoda</taxon>
        <taxon>Eucestoda</taxon>
        <taxon>Cyclophyllidea</taxon>
        <taxon>Mesocestoididae</taxon>
        <taxon>Mesocestoides</taxon>
    </lineage>
</organism>
<name>A0A5K3FR05_MESCO</name>
<reference evidence="1" key="1">
    <citation type="submission" date="2019-11" db="UniProtKB">
        <authorList>
            <consortium name="WormBaseParasite"/>
        </authorList>
    </citation>
    <scope>IDENTIFICATION</scope>
</reference>
<dbReference type="AlphaFoldDB" id="A0A5K3FR05"/>
<protein>
    <submittedName>
        <fullName evidence="1">Glutaminase</fullName>
    </submittedName>
</protein>